<feature type="region of interest" description="Disordered" evidence="1">
    <location>
        <begin position="368"/>
        <end position="413"/>
    </location>
</feature>
<dbReference type="EMBL" id="KN823095">
    <property type="protein sequence ID" value="KIO23003.1"/>
    <property type="molecule type" value="Genomic_DNA"/>
</dbReference>
<reference evidence="2 3" key="1">
    <citation type="submission" date="2014-04" db="EMBL/GenBank/DDBJ databases">
        <authorList>
            <consortium name="DOE Joint Genome Institute"/>
            <person name="Kuo A."/>
            <person name="Girlanda M."/>
            <person name="Perotto S."/>
            <person name="Kohler A."/>
            <person name="Nagy L.G."/>
            <person name="Floudas D."/>
            <person name="Copeland A."/>
            <person name="Barry K.W."/>
            <person name="Cichocki N."/>
            <person name="Veneault-Fourrey C."/>
            <person name="LaButti K."/>
            <person name="Lindquist E.A."/>
            <person name="Lipzen A."/>
            <person name="Lundell T."/>
            <person name="Morin E."/>
            <person name="Murat C."/>
            <person name="Sun H."/>
            <person name="Tunlid A."/>
            <person name="Henrissat B."/>
            <person name="Grigoriev I.V."/>
            <person name="Hibbett D.S."/>
            <person name="Martin F."/>
            <person name="Nordberg H.P."/>
            <person name="Cantor M.N."/>
            <person name="Hua S.X."/>
        </authorList>
    </citation>
    <scope>NUCLEOTIDE SEQUENCE [LARGE SCALE GENOMIC DNA]</scope>
    <source>
        <strain evidence="2 3">MUT 4182</strain>
    </source>
</reference>
<feature type="compositionally biased region" description="Polar residues" evidence="1">
    <location>
        <begin position="368"/>
        <end position="387"/>
    </location>
</feature>
<evidence type="ECO:0000256" key="1">
    <source>
        <dbReference type="SAM" id="MobiDB-lite"/>
    </source>
</evidence>
<protein>
    <submittedName>
        <fullName evidence="2">Uncharacterized protein</fullName>
    </submittedName>
</protein>
<feature type="compositionally biased region" description="Low complexity" evidence="1">
    <location>
        <begin position="396"/>
        <end position="406"/>
    </location>
</feature>
<dbReference type="OrthoDB" id="2011702at2759"/>
<reference evidence="3" key="2">
    <citation type="submission" date="2015-01" db="EMBL/GenBank/DDBJ databases">
        <title>Evolutionary Origins and Diversification of the Mycorrhizal Mutualists.</title>
        <authorList>
            <consortium name="DOE Joint Genome Institute"/>
            <consortium name="Mycorrhizal Genomics Consortium"/>
            <person name="Kohler A."/>
            <person name="Kuo A."/>
            <person name="Nagy L.G."/>
            <person name="Floudas D."/>
            <person name="Copeland A."/>
            <person name="Barry K.W."/>
            <person name="Cichocki N."/>
            <person name="Veneault-Fourrey C."/>
            <person name="LaButti K."/>
            <person name="Lindquist E.A."/>
            <person name="Lipzen A."/>
            <person name="Lundell T."/>
            <person name="Morin E."/>
            <person name="Murat C."/>
            <person name="Riley R."/>
            <person name="Ohm R."/>
            <person name="Sun H."/>
            <person name="Tunlid A."/>
            <person name="Henrissat B."/>
            <person name="Grigoriev I.V."/>
            <person name="Hibbett D.S."/>
            <person name="Martin F."/>
        </authorList>
    </citation>
    <scope>NUCLEOTIDE SEQUENCE [LARGE SCALE GENOMIC DNA]</scope>
    <source>
        <strain evidence="3">MUT 4182</strain>
    </source>
</reference>
<sequence>MGVTPQLGTFLIALDPTKQASLVACLMDLDNGRSGLGEWLIQHETETVVGHLHQLAELAEPVTEEQAVRAALLRHSIDKYFCYMSFVLETDAKRDVLDYLVGDRQGSSTLEECFRAMLDQDVSSQAMFEVARTLTSPDLSKDRRPTLSITLAFVLLRSLRVLPNPFTASEVLPTCLSLLQFKKAQDEAIFIEANAHISLEVGHTLAALSSDDSAKLWGSVSDAAESLFDIINLVIERHKQGQQLGDAEGMDQDAVPISFDGLSEGAFQRLTEITGSATTTESRSIASFKSELQWSNYQPHQLHPLISWKDGISTSLRTLEGALNPECSRPITPPPPSTPPTFLGMAALSPFTVLRSPTTKVASLTKTYSNNDFRSQRTSPNMNTSRPPSMHVDDFQSAPPLLLQPSPMGPWQM</sequence>
<accession>A0A0C3KNR2</accession>
<organism evidence="2 3">
    <name type="scientific">Tulasnella calospora MUT 4182</name>
    <dbReference type="NCBI Taxonomy" id="1051891"/>
    <lineage>
        <taxon>Eukaryota</taxon>
        <taxon>Fungi</taxon>
        <taxon>Dikarya</taxon>
        <taxon>Basidiomycota</taxon>
        <taxon>Agaricomycotina</taxon>
        <taxon>Agaricomycetes</taxon>
        <taxon>Cantharellales</taxon>
        <taxon>Tulasnellaceae</taxon>
        <taxon>Tulasnella</taxon>
    </lineage>
</organism>
<dbReference type="Proteomes" id="UP000054248">
    <property type="component" value="Unassembled WGS sequence"/>
</dbReference>
<dbReference type="HOGENOM" id="CLU_665970_0_0_1"/>
<dbReference type="AlphaFoldDB" id="A0A0C3KNR2"/>
<gene>
    <name evidence="2" type="ORF">M407DRAFT_114109</name>
</gene>
<proteinExistence type="predicted"/>
<evidence type="ECO:0000313" key="3">
    <source>
        <dbReference type="Proteomes" id="UP000054248"/>
    </source>
</evidence>
<keyword evidence="3" id="KW-1185">Reference proteome</keyword>
<name>A0A0C3KNR2_9AGAM</name>
<evidence type="ECO:0000313" key="2">
    <source>
        <dbReference type="EMBL" id="KIO23003.1"/>
    </source>
</evidence>